<organism evidence="1 2">
    <name type="scientific">Pseudogymnoascus verrucosus</name>
    <dbReference type="NCBI Taxonomy" id="342668"/>
    <lineage>
        <taxon>Eukaryota</taxon>
        <taxon>Fungi</taxon>
        <taxon>Dikarya</taxon>
        <taxon>Ascomycota</taxon>
        <taxon>Pezizomycotina</taxon>
        <taxon>Leotiomycetes</taxon>
        <taxon>Thelebolales</taxon>
        <taxon>Thelebolaceae</taxon>
        <taxon>Pseudogymnoascus</taxon>
    </lineage>
</organism>
<proteinExistence type="predicted"/>
<evidence type="ECO:0000313" key="1">
    <source>
        <dbReference type="EMBL" id="OBT92722.1"/>
    </source>
</evidence>
<reference evidence="1 2" key="1">
    <citation type="submission" date="2016-03" db="EMBL/GenBank/DDBJ databases">
        <title>Comparative genomics of Pseudogymnoascus destructans, the fungus causing white-nose syndrome of bats.</title>
        <authorList>
            <person name="Palmer J.M."/>
            <person name="Drees K.P."/>
            <person name="Foster J.T."/>
            <person name="Lindner D.L."/>
        </authorList>
    </citation>
    <scope>NUCLEOTIDE SEQUENCE [LARGE SCALE GENOMIC DNA]</scope>
    <source>
        <strain evidence="1 2">UAMH 10579</strain>
    </source>
</reference>
<sequence length="123" mass="14470">MTCRASHWDEKGLNKTCATCAGLHQCQTCPTEFQLDTVDYGYNYYYRRLIVTRWLDLGEGRTPEDPKWKSHLGSGDRSQAKPIPFEAGSIKATFEKYQVRPFLSRRNWLYFLFGYGEIFEHSW</sequence>
<gene>
    <name evidence="1" type="ORF">VE01_09729</name>
</gene>
<dbReference type="AlphaFoldDB" id="A0A1B8GA68"/>
<dbReference type="GeneID" id="28843115"/>
<dbReference type="RefSeq" id="XP_018126455.1">
    <property type="nucleotide sequence ID" value="XM_018279140.1"/>
</dbReference>
<dbReference type="EMBL" id="KV460263">
    <property type="protein sequence ID" value="OBT92722.1"/>
    <property type="molecule type" value="Genomic_DNA"/>
</dbReference>
<dbReference type="Proteomes" id="UP000091956">
    <property type="component" value="Unassembled WGS sequence"/>
</dbReference>
<evidence type="ECO:0000313" key="2">
    <source>
        <dbReference type="Proteomes" id="UP000091956"/>
    </source>
</evidence>
<dbReference type="STRING" id="342668.A0A1B8GA68"/>
<reference evidence="2" key="2">
    <citation type="journal article" date="2018" name="Nat. Commun.">
        <title>Extreme sensitivity to ultraviolet light in the fungal pathogen causing white-nose syndrome of bats.</title>
        <authorList>
            <person name="Palmer J.M."/>
            <person name="Drees K.P."/>
            <person name="Foster J.T."/>
            <person name="Lindner D.L."/>
        </authorList>
    </citation>
    <scope>NUCLEOTIDE SEQUENCE [LARGE SCALE GENOMIC DNA]</scope>
    <source>
        <strain evidence="2">UAMH 10579</strain>
    </source>
</reference>
<name>A0A1B8GA68_9PEZI</name>
<accession>A0A1B8GA68</accession>
<keyword evidence="2" id="KW-1185">Reference proteome</keyword>
<protein>
    <submittedName>
        <fullName evidence="1">Uncharacterized protein</fullName>
    </submittedName>
</protein>